<evidence type="ECO:0000259" key="3">
    <source>
        <dbReference type="PROSITE" id="PS51192"/>
    </source>
</evidence>
<reference evidence="5" key="1">
    <citation type="submission" date="2022-02" db="EMBL/GenBank/DDBJ databases">
        <authorList>
            <person name="Giguere J D."/>
        </authorList>
    </citation>
    <scope>NUCLEOTIDE SEQUENCE</scope>
    <source>
        <strain evidence="5">CCAP 1055/1</strain>
    </source>
</reference>
<gene>
    <name evidence="5" type="ORF">PTTT1_LOCUS3968</name>
</gene>
<dbReference type="PROSITE" id="PS51192">
    <property type="entry name" value="HELICASE_ATP_BIND_1"/>
    <property type="match status" value="1"/>
</dbReference>
<keyword evidence="1" id="KW-0378">Hydrolase</keyword>
<feature type="domain" description="Helicase C-terminal" evidence="4">
    <location>
        <begin position="312"/>
        <end position="464"/>
    </location>
</feature>
<dbReference type="SMART" id="SM00490">
    <property type="entry name" value="HELICc"/>
    <property type="match status" value="1"/>
</dbReference>
<feature type="domain" description="Helicase ATP-binding" evidence="3">
    <location>
        <begin position="1"/>
        <end position="111"/>
    </location>
</feature>
<dbReference type="Gene3D" id="3.40.50.300">
    <property type="entry name" value="P-loop containing nucleotide triphosphate hydrolases"/>
    <property type="match status" value="2"/>
</dbReference>
<dbReference type="InterPro" id="IPR038718">
    <property type="entry name" value="SNF2-like_sf"/>
</dbReference>
<dbReference type="InterPro" id="IPR000330">
    <property type="entry name" value="SNF2_N"/>
</dbReference>
<dbReference type="GO" id="GO:0016787">
    <property type="term" value="F:hydrolase activity"/>
    <property type="evidence" value="ECO:0007669"/>
    <property type="project" value="UniProtKB-KW"/>
</dbReference>
<feature type="region of interest" description="Disordered" evidence="2">
    <location>
        <begin position="482"/>
        <end position="509"/>
    </location>
</feature>
<dbReference type="InterPro" id="IPR014001">
    <property type="entry name" value="Helicase_ATP-bd"/>
</dbReference>
<dbReference type="InterPro" id="IPR001650">
    <property type="entry name" value="Helicase_C-like"/>
</dbReference>
<dbReference type="InterPro" id="IPR049730">
    <property type="entry name" value="SNF2/RAD54-like_C"/>
</dbReference>
<evidence type="ECO:0000256" key="1">
    <source>
        <dbReference type="ARBA" id="ARBA00022801"/>
    </source>
</evidence>
<dbReference type="InterPro" id="IPR027417">
    <property type="entry name" value="P-loop_NTPase"/>
</dbReference>
<name>A0A8J9WYZ5_PHATR</name>
<evidence type="ECO:0000259" key="4">
    <source>
        <dbReference type="PROSITE" id="PS51194"/>
    </source>
</evidence>
<feature type="compositionally biased region" description="Basic and acidic residues" evidence="2">
    <location>
        <begin position="491"/>
        <end position="500"/>
    </location>
</feature>
<dbReference type="SUPFAM" id="SSF52540">
    <property type="entry name" value="P-loop containing nucleoside triphosphate hydrolases"/>
    <property type="match status" value="1"/>
</dbReference>
<sequence>MNERSELQEDLRIYLPSNRAARKKHKVTPLDVILVPITYFQKEKSDDRSFLRRFNYHYMVVDEAHLLKNAKGLRYKSLDRFTTLHRLLLTGTPVQNSPKELMCLLCFLMPLFSRKGGSDFDDEQGNDGGESMLQHFVSMEGGNTLHDETAYKKLKQLFAPFVLRRRKQDVLSQIMPPKEHAVEIVQLDESSRCLYDKIISDHIRSKKKGDASSREHLFTQLRKCAHHPLLLRARYTSPTEKEHLAKWFYQYGAFRGEGCTMVKVREELDRFNDFEIHLTALELLEENRLRHEQLGRYVLQEKDLFSSAKCKRLRAILPDLVGKGHRILIFSVWTSCLDLLSCLMEQMGLGYLRMEGSTPVNERQALIDRFTSETSIPVFLLSTKACGLGINLTCADTCIMHDLDFNPFNDLQAEDRCHRIGQKKPVKIIKMITEDTVDEDIYKMQQRKARMNAAIMDTDSREWNNVAANEKGNMLKHAVDRFLRSPTQSRSSKERGDKENSGNIDMTDV</sequence>
<accession>A0A8J9WYZ5</accession>
<dbReference type="GO" id="GO:0005524">
    <property type="term" value="F:ATP binding"/>
    <property type="evidence" value="ECO:0007669"/>
    <property type="project" value="InterPro"/>
</dbReference>
<protein>
    <submittedName>
        <fullName evidence="5">Uncharacterized protein</fullName>
    </submittedName>
</protein>
<dbReference type="Proteomes" id="UP000836788">
    <property type="component" value="Chromosome 1"/>
</dbReference>
<evidence type="ECO:0000256" key="2">
    <source>
        <dbReference type="SAM" id="MobiDB-lite"/>
    </source>
</evidence>
<organism evidence="5">
    <name type="scientific">Phaeodactylum tricornutum</name>
    <name type="common">Diatom</name>
    <dbReference type="NCBI Taxonomy" id="2850"/>
    <lineage>
        <taxon>Eukaryota</taxon>
        <taxon>Sar</taxon>
        <taxon>Stramenopiles</taxon>
        <taxon>Ochrophyta</taxon>
        <taxon>Bacillariophyta</taxon>
        <taxon>Bacillariophyceae</taxon>
        <taxon>Bacillariophycidae</taxon>
        <taxon>Naviculales</taxon>
        <taxon>Phaeodactylaceae</taxon>
        <taxon>Phaeodactylum</taxon>
    </lineage>
</organism>
<dbReference type="PANTHER" id="PTHR10799">
    <property type="entry name" value="SNF2/RAD54 HELICASE FAMILY"/>
    <property type="match status" value="1"/>
</dbReference>
<proteinExistence type="predicted"/>
<dbReference type="CDD" id="cd18793">
    <property type="entry name" value="SF2_C_SNF"/>
    <property type="match status" value="1"/>
</dbReference>
<dbReference type="Pfam" id="PF00271">
    <property type="entry name" value="Helicase_C"/>
    <property type="match status" value="1"/>
</dbReference>
<evidence type="ECO:0000313" key="5">
    <source>
        <dbReference type="EMBL" id="CAG9277482.1"/>
    </source>
</evidence>
<dbReference type="PROSITE" id="PS51194">
    <property type="entry name" value="HELICASE_CTER"/>
    <property type="match status" value="1"/>
</dbReference>
<dbReference type="Pfam" id="PF00176">
    <property type="entry name" value="SNF2-rel_dom"/>
    <property type="match status" value="1"/>
</dbReference>
<dbReference type="Gene3D" id="3.40.50.10810">
    <property type="entry name" value="Tandem AAA-ATPase domain"/>
    <property type="match status" value="1"/>
</dbReference>
<dbReference type="AlphaFoldDB" id="A0A8J9WYZ5"/>
<dbReference type="EMBL" id="OU594942">
    <property type="protein sequence ID" value="CAG9277482.1"/>
    <property type="molecule type" value="Genomic_DNA"/>
</dbReference>